<gene>
    <name evidence="1" type="ORF">ACH5RR_026779</name>
</gene>
<organism evidence="1 2">
    <name type="scientific">Cinchona calisaya</name>
    <dbReference type="NCBI Taxonomy" id="153742"/>
    <lineage>
        <taxon>Eukaryota</taxon>
        <taxon>Viridiplantae</taxon>
        <taxon>Streptophyta</taxon>
        <taxon>Embryophyta</taxon>
        <taxon>Tracheophyta</taxon>
        <taxon>Spermatophyta</taxon>
        <taxon>Magnoliopsida</taxon>
        <taxon>eudicotyledons</taxon>
        <taxon>Gunneridae</taxon>
        <taxon>Pentapetalae</taxon>
        <taxon>asterids</taxon>
        <taxon>lamiids</taxon>
        <taxon>Gentianales</taxon>
        <taxon>Rubiaceae</taxon>
        <taxon>Cinchonoideae</taxon>
        <taxon>Cinchoneae</taxon>
        <taxon>Cinchona</taxon>
    </lineage>
</organism>
<evidence type="ECO:0000313" key="2">
    <source>
        <dbReference type="Proteomes" id="UP001630127"/>
    </source>
</evidence>
<evidence type="ECO:0000313" key="1">
    <source>
        <dbReference type="EMBL" id="KAL3514062.1"/>
    </source>
</evidence>
<keyword evidence="2" id="KW-1185">Reference proteome</keyword>
<proteinExistence type="predicted"/>
<accession>A0ABD2Z3J5</accession>
<dbReference type="AlphaFoldDB" id="A0ABD2Z3J5"/>
<name>A0ABD2Z3J5_9GENT</name>
<dbReference type="Proteomes" id="UP001630127">
    <property type="component" value="Unassembled WGS sequence"/>
</dbReference>
<dbReference type="EMBL" id="JBJUIK010000011">
    <property type="protein sequence ID" value="KAL3514062.1"/>
    <property type="molecule type" value="Genomic_DNA"/>
</dbReference>
<protein>
    <submittedName>
        <fullName evidence="1">Uncharacterized protein</fullName>
    </submittedName>
</protein>
<sequence length="602" mass="66413">MENLEAYLNQLLEDSEEEQIFTGTMAVQQFVLRLELDAAIHGIGVDHSAHQHEGSSSMTQNPSFHATSEAIPTARGGISLNQGQSAIYSPKHGPLDIPLLPCSGQQESSSNVVEGGIQNGNLPELLDKRVENMRVYDAAQGGISLNKGQSAIYAPEYGTTDIPMLPWSQGNHQGDQFGQFLLPSIEYNSSVNATILPELSFTGLGSQQQSCVQQSDQTPHNSNTLTPIPILVKAKSNGTKSALDTVTASPYLYQDQSMPGSSFANQQPLTQTFSWPFEQLSRAGSSRSSQELPLRSTYQGLSLGSSSNPGALFIGTYPNAREIDLSSWALASTSKQRGITWEADATANDDETQNGNNIFETSTNQMPTRYRSYDPRYADLAHVVNPHLRHSEASWDWEFEINQFLLEEQAGRSNGSSKAVLMNHRKRSLRQKTTLFTNEDPWQTPVDLLDTDQREEQIIVKNINNMLDIEEGEEDHGPNSVNGPMAMRRQKIVIVKKMSLSRAIKHIVKYNYASSDDAAATALSIQDYPVDDVYFTIDELLSDYLADDQPVNAVNGGEQILDALEDQDGDYIDHNPLLNANIVLHDDDIESILNFISRSGES</sequence>
<comment type="caution">
    <text evidence="1">The sequence shown here is derived from an EMBL/GenBank/DDBJ whole genome shotgun (WGS) entry which is preliminary data.</text>
</comment>
<reference evidence="1 2" key="1">
    <citation type="submission" date="2024-11" db="EMBL/GenBank/DDBJ databases">
        <title>A near-complete genome assembly of Cinchona calisaya.</title>
        <authorList>
            <person name="Lian D.C."/>
            <person name="Zhao X.W."/>
            <person name="Wei L."/>
        </authorList>
    </citation>
    <scope>NUCLEOTIDE SEQUENCE [LARGE SCALE GENOMIC DNA]</scope>
    <source>
        <tissue evidence="1">Nenye</tissue>
    </source>
</reference>